<dbReference type="EMBL" id="NPEU01000003">
    <property type="protein sequence ID" value="RAI42174.1"/>
    <property type="molecule type" value="Genomic_DNA"/>
</dbReference>
<evidence type="ECO:0000256" key="1">
    <source>
        <dbReference type="ARBA" id="ARBA00023015"/>
    </source>
</evidence>
<dbReference type="InterPro" id="IPR018060">
    <property type="entry name" value="HTH_AraC"/>
</dbReference>
<dbReference type="Gene3D" id="3.40.50.880">
    <property type="match status" value="1"/>
</dbReference>
<dbReference type="OrthoDB" id="9793422at2"/>
<dbReference type="GO" id="GO:0043565">
    <property type="term" value="F:sequence-specific DNA binding"/>
    <property type="evidence" value="ECO:0007669"/>
    <property type="project" value="InterPro"/>
</dbReference>
<name>A0A327KW03_9BRAD</name>
<gene>
    <name evidence="4" type="ORF">CH338_00635</name>
</gene>
<keyword evidence="5" id="KW-1185">Reference proteome</keyword>
<dbReference type="CDD" id="cd03137">
    <property type="entry name" value="GATase1_AraC_1"/>
    <property type="match status" value="1"/>
</dbReference>
<dbReference type="SMART" id="SM00342">
    <property type="entry name" value="HTH_ARAC"/>
    <property type="match status" value="1"/>
</dbReference>
<protein>
    <submittedName>
        <fullName evidence="4">AraC family transcriptional regulator</fullName>
    </submittedName>
</protein>
<evidence type="ECO:0000256" key="2">
    <source>
        <dbReference type="ARBA" id="ARBA00023163"/>
    </source>
</evidence>
<dbReference type="Pfam" id="PF01965">
    <property type="entry name" value="DJ-1_PfpI"/>
    <property type="match status" value="1"/>
</dbReference>
<dbReference type="Gene3D" id="1.10.10.60">
    <property type="entry name" value="Homeodomain-like"/>
    <property type="match status" value="1"/>
</dbReference>
<dbReference type="PROSITE" id="PS01124">
    <property type="entry name" value="HTH_ARAC_FAMILY_2"/>
    <property type="match status" value="1"/>
</dbReference>
<dbReference type="RefSeq" id="WP_111355107.1">
    <property type="nucleotide sequence ID" value="NZ_NHSK01000106.1"/>
</dbReference>
<dbReference type="InterPro" id="IPR002818">
    <property type="entry name" value="DJ-1/PfpI"/>
</dbReference>
<dbReference type="GO" id="GO:0003700">
    <property type="term" value="F:DNA-binding transcription factor activity"/>
    <property type="evidence" value="ECO:0007669"/>
    <property type="project" value="InterPro"/>
</dbReference>
<dbReference type="PANTHER" id="PTHR43130:SF3">
    <property type="entry name" value="HTH-TYPE TRANSCRIPTIONAL REGULATOR RV1931C"/>
    <property type="match status" value="1"/>
</dbReference>
<evidence type="ECO:0000259" key="3">
    <source>
        <dbReference type="PROSITE" id="PS01124"/>
    </source>
</evidence>
<dbReference type="InterPro" id="IPR029062">
    <property type="entry name" value="Class_I_gatase-like"/>
</dbReference>
<reference evidence="4 5" key="1">
    <citation type="submission" date="2017-07" db="EMBL/GenBank/DDBJ databases">
        <title>Draft Genome Sequences of Select Purple Nonsulfur Bacteria.</title>
        <authorList>
            <person name="Lasarre B."/>
            <person name="Mckinlay J.B."/>
        </authorList>
    </citation>
    <scope>NUCLEOTIDE SEQUENCE [LARGE SCALE GENOMIC DNA]</scope>
    <source>
        <strain evidence="4 5">DSM 11907</strain>
    </source>
</reference>
<dbReference type="SUPFAM" id="SSF46689">
    <property type="entry name" value="Homeodomain-like"/>
    <property type="match status" value="2"/>
</dbReference>
<dbReference type="Pfam" id="PF12833">
    <property type="entry name" value="HTH_18"/>
    <property type="match status" value="1"/>
</dbReference>
<organism evidence="4 5">
    <name type="scientific">Rhodoplanes elegans</name>
    <dbReference type="NCBI Taxonomy" id="29408"/>
    <lineage>
        <taxon>Bacteria</taxon>
        <taxon>Pseudomonadati</taxon>
        <taxon>Pseudomonadota</taxon>
        <taxon>Alphaproteobacteria</taxon>
        <taxon>Hyphomicrobiales</taxon>
        <taxon>Nitrobacteraceae</taxon>
        <taxon>Rhodoplanes</taxon>
    </lineage>
</organism>
<evidence type="ECO:0000313" key="5">
    <source>
        <dbReference type="Proteomes" id="UP000248863"/>
    </source>
</evidence>
<dbReference type="Proteomes" id="UP000248863">
    <property type="component" value="Unassembled WGS sequence"/>
</dbReference>
<dbReference type="InterPro" id="IPR009057">
    <property type="entry name" value="Homeodomain-like_sf"/>
</dbReference>
<feature type="domain" description="HTH araC/xylS-type" evidence="3">
    <location>
        <begin position="209"/>
        <end position="307"/>
    </location>
</feature>
<proteinExistence type="predicted"/>
<sequence>MPAIGLVVFDGFQVMGLAPLSAFELANAVAGRKVYDVHVLSEAGGPVHSSLGFAIDTVRFGSKIYDTTLAIGSLIPRPSSPALLRYLVKAAEKSRRLAGVCTGAFVLAEAGLLDGRRVTTHWAHARNLQKLHPGILVDQDRIFIRDGRIWTSAGMTAGIDLALALVEDDLGREVAKTVAQKLVVYLRRPGGQSQFSALLALEPKSDRIRRALVHARENLTNALSVEELAEQASLSPRQFSRVFRQETGQSPAKAVEQLRLEAARTFMEEGRLSMEEIARETGFADRDRMRRAFVRAFGQPPQVLKRATETQRPAVLQ</sequence>
<comment type="caution">
    <text evidence="4">The sequence shown here is derived from an EMBL/GenBank/DDBJ whole genome shotgun (WGS) entry which is preliminary data.</text>
</comment>
<dbReference type="AlphaFoldDB" id="A0A327KW03"/>
<accession>A0A327KW03</accession>
<keyword evidence="2" id="KW-0804">Transcription</keyword>
<evidence type="ECO:0000313" key="4">
    <source>
        <dbReference type="EMBL" id="RAI42174.1"/>
    </source>
</evidence>
<dbReference type="PANTHER" id="PTHR43130">
    <property type="entry name" value="ARAC-FAMILY TRANSCRIPTIONAL REGULATOR"/>
    <property type="match status" value="1"/>
</dbReference>
<dbReference type="InterPro" id="IPR052158">
    <property type="entry name" value="INH-QAR"/>
</dbReference>
<keyword evidence="1" id="KW-0805">Transcription regulation</keyword>
<dbReference type="SUPFAM" id="SSF52317">
    <property type="entry name" value="Class I glutamine amidotransferase-like"/>
    <property type="match status" value="1"/>
</dbReference>